<feature type="transmembrane region" description="Helical" evidence="1">
    <location>
        <begin position="345"/>
        <end position="361"/>
    </location>
</feature>
<dbReference type="VEuPathDB" id="FungiDB:BO82DRAFT_210678"/>
<evidence type="ECO:0000313" key="2">
    <source>
        <dbReference type="EMBL" id="PYH84788.1"/>
    </source>
</evidence>
<reference evidence="2 3" key="1">
    <citation type="submission" date="2016-12" db="EMBL/GenBank/DDBJ databases">
        <title>The genomes of Aspergillus section Nigri reveals drivers in fungal speciation.</title>
        <authorList>
            <consortium name="DOE Joint Genome Institute"/>
            <person name="Vesth T.C."/>
            <person name="Nybo J."/>
            <person name="Theobald S."/>
            <person name="Brandl J."/>
            <person name="Frisvad J.C."/>
            <person name="Nielsen K.F."/>
            <person name="Lyhne E.K."/>
            <person name="Kogle M.E."/>
            <person name="Kuo A."/>
            <person name="Riley R."/>
            <person name="Clum A."/>
            <person name="Nolan M."/>
            <person name="Lipzen A."/>
            <person name="Salamov A."/>
            <person name="Henrissat B."/>
            <person name="Wiebenga A."/>
            <person name="De Vries R.P."/>
            <person name="Grigoriev I.V."/>
            <person name="Mortensen U.H."/>
            <person name="Andersen M.R."/>
            <person name="Baker S.E."/>
        </authorList>
    </citation>
    <scope>NUCLEOTIDE SEQUENCE [LARGE SCALE GENOMIC DNA]</scope>
    <source>
        <strain evidence="2 3">CBS 121591</strain>
    </source>
</reference>
<feature type="transmembrane region" description="Helical" evidence="1">
    <location>
        <begin position="198"/>
        <end position="223"/>
    </location>
</feature>
<feature type="transmembrane region" description="Helical" evidence="1">
    <location>
        <begin position="317"/>
        <end position="339"/>
    </location>
</feature>
<proteinExistence type="predicted"/>
<evidence type="ECO:0000256" key="1">
    <source>
        <dbReference type="SAM" id="Phobius"/>
    </source>
</evidence>
<keyword evidence="3" id="KW-1185">Reference proteome</keyword>
<sequence>MAPLPSFCVNNTGDPMTKDFISGVTILLALFGKDATNVFLSQSVSVLDWVIFAMGVPFAVLAVIRTSRMHFLKSLVGLAEDKPSHVEKDLMSSTSDEVSEKWDGEKVVRVVGPSCVSELFFTRSDVDQRPHGLYTTHDAKFCTGILERKHEWTTDLDWEFQLWRHQYLDQRRRPTEEPRRCYPPNLMLNLGPYRRLPALWVFTILGFVSQGAVIVLVALIEFYAPMRECFRPNVWSFYVFSIGTVVLFSGLVVCASAIDRASQDVLWKPTQPDLLIIWLQEGSDEDPTEPSYVITKRVRKEVVSSHRPRGMTPRVRFPPLIIFFIAVGYLSQAISLPTLHWPPQILQFLTTVVMFLCRSFLRRQDRPDRAKEIRAGSCKDWVAKMYALSPPRLYGPLSSEDADPDVTWMLSPLNVGAGEDSDSNRDTLHAANFRGCRCAQDLLEIRRSLARATHDKGIHTKLASSLAQAITEISQSLAGDMDFIADEKANQWTWEVWIQVDKGVPEPPEPLQLRLEKNEMWEANEQELGAVISLLLSSIDKKNARVPKISRLSLGPSSETIPWGRYSDAGIYQVPPEDSSEGLSITVGREMLLGVDDAITEALTEEANDAEVTFRARRIAAQDQPNGRSRAMIARISKLSAGQLYSQHIFVCFMWAVAKALRGRGPGLRSEHALETLSRKIEFTGLGDFNFARLAITVPLYYYRLLPR</sequence>
<dbReference type="GeneID" id="37133428"/>
<dbReference type="STRING" id="1448315.A0A319D9X7"/>
<protein>
    <submittedName>
        <fullName evidence="2">Uncharacterized protein</fullName>
    </submittedName>
</protein>
<keyword evidence="1" id="KW-0472">Membrane</keyword>
<feature type="transmembrane region" description="Helical" evidence="1">
    <location>
        <begin position="46"/>
        <end position="64"/>
    </location>
</feature>
<keyword evidence="1" id="KW-1133">Transmembrane helix</keyword>
<dbReference type="OrthoDB" id="7464126at2759"/>
<dbReference type="Proteomes" id="UP000248340">
    <property type="component" value="Unassembled WGS sequence"/>
</dbReference>
<dbReference type="EMBL" id="KZ821682">
    <property type="protein sequence ID" value="PYH84788.1"/>
    <property type="molecule type" value="Genomic_DNA"/>
</dbReference>
<organism evidence="2 3">
    <name type="scientific">Aspergillus uvarum CBS 121591</name>
    <dbReference type="NCBI Taxonomy" id="1448315"/>
    <lineage>
        <taxon>Eukaryota</taxon>
        <taxon>Fungi</taxon>
        <taxon>Dikarya</taxon>
        <taxon>Ascomycota</taxon>
        <taxon>Pezizomycotina</taxon>
        <taxon>Eurotiomycetes</taxon>
        <taxon>Eurotiomycetidae</taxon>
        <taxon>Eurotiales</taxon>
        <taxon>Aspergillaceae</taxon>
        <taxon>Aspergillus</taxon>
        <taxon>Aspergillus subgen. Circumdati</taxon>
    </lineage>
</organism>
<name>A0A319D9X7_9EURO</name>
<dbReference type="AlphaFoldDB" id="A0A319D9X7"/>
<keyword evidence="1" id="KW-0812">Transmembrane</keyword>
<dbReference type="RefSeq" id="XP_025494988.1">
    <property type="nucleotide sequence ID" value="XM_025630687.1"/>
</dbReference>
<evidence type="ECO:0000313" key="3">
    <source>
        <dbReference type="Proteomes" id="UP000248340"/>
    </source>
</evidence>
<accession>A0A319D9X7</accession>
<gene>
    <name evidence="2" type="ORF">BO82DRAFT_210678</name>
</gene>
<feature type="transmembrane region" description="Helical" evidence="1">
    <location>
        <begin position="235"/>
        <end position="258"/>
    </location>
</feature>